<dbReference type="STRING" id="578462.A0A0L0SIW4"/>
<protein>
    <recommendedName>
        <fullName evidence="10">Golgi apyrase</fullName>
    </recommendedName>
</protein>
<keyword evidence="7" id="KW-1133">Transmembrane helix</keyword>
<organism evidence="8 9">
    <name type="scientific">Allomyces macrogynus (strain ATCC 38327)</name>
    <name type="common">Allomyces javanicus var. macrogynus</name>
    <dbReference type="NCBI Taxonomy" id="578462"/>
    <lineage>
        <taxon>Eukaryota</taxon>
        <taxon>Fungi</taxon>
        <taxon>Fungi incertae sedis</taxon>
        <taxon>Blastocladiomycota</taxon>
        <taxon>Blastocladiomycetes</taxon>
        <taxon>Blastocladiales</taxon>
        <taxon>Blastocladiaceae</taxon>
        <taxon>Allomyces</taxon>
    </lineage>
</organism>
<keyword evidence="9" id="KW-1185">Reference proteome</keyword>
<sequence length="716" mass="76029">MPASPVPPPNTSQRKPPVDKAAQAEWELVDHDVLNDDQRPDGAMPVTDANTAEPGVAAADTPSGDSEETQYAIVIDAGSSGSRVQVFSLQPSKHGLPEFGRAMHPTLHDWQLKTEPGVSSFADHPHDVSSSLAPLLKFAMGIVPARLHESTPLRVLATAGMRLLPLHKQTAVVDAVCNVLRNYPFAAAPSGCHETVRVISGEDEGLFGWLALNYLTRSFHDAKRKPLGFLDMGGASTQIAFSVPAAAAAAVSADPEETRTTHPAPYQVVHVPTAQGAVRPFAVHVTTFLGMGTNEARKTHVRELAAKASSDSDSSPSNAEPLIADPCLAPGLELTEHLDADDHGVARSVTLAGRGSYDSCRALTDAQLHHEHSCAPNSGACLVRADLNQTFVGVSEYWYSTYDMLGLGGAYVPEVFSAHTRAFCAQPWDSPAHRAAAAAGVAESRLQAQCFKAAWIASVLHVGFGIPEAALPSSSTETVGPAPSVCPVAEKSILGPAHVQVPPPAHVKAHETLFRSPAAPTTPAVTVNGSCVRPEIHVLTSDHVGDMQVTWTLGSLLYDRVRAEPVPVSHQSPPILPPSPPVAVTPDNVHLDALFDDPRSATDSTHSMPVAVLLLILVAGLVAYLMRRPRSPTEAYYYHYAGLNGESMSVWARVRHLAWRARMKLVGAKRAASGSTLLASNADARDLDAESSAYRLFDQRKDVVRGPGGGTVRGVL</sequence>
<evidence type="ECO:0000313" key="9">
    <source>
        <dbReference type="Proteomes" id="UP000054350"/>
    </source>
</evidence>
<feature type="region of interest" description="Disordered" evidence="6">
    <location>
        <begin position="1"/>
        <end position="67"/>
    </location>
</feature>
<comment type="similarity">
    <text evidence="1 5">Belongs to the GDA1/CD39 NTPase family.</text>
</comment>
<dbReference type="AlphaFoldDB" id="A0A0L0SIW4"/>
<dbReference type="GO" id="GO:0045134">
    <property type="term" value="F:UDP phosphatase activity"/>
    <property type="evidence" value="ECO:0007669"/>
    <property type="project" value="TreeGrafter"/>
</dbReference>
<dbReference type="Proteomes" id="UP000054350">
    <property type="component" value="Unassembled WGS sequence"/>
</dbReference>
<dbReference type="Gene3D" id="3.30.420.150">
    <property type="entry name" value="Exopolyphosphatase. Domain 2"/>
    <property type="match status" value="1"/>
</dbReference>
<evidence type="ECO:0000256" key="5">
    <source>
        <dbReference type="RuleBase" id="RU003833"/>
    </source>
</evidence>
<gene>
    <name evidence="8" type="ORF">AMAG_07527</name>
</gene>
<feature type="compositionally biased region" description="Basic and acidic residues" evidence="6">
    <location>
        <begin position="28"/>
        <end position="40"/>
    </location>
</feature>
<dbReference type="EMBL" id="GG745340">
    <property type="protein sequence ID" value="KNE62295.1"/>
    <property type="molecule type" value="Genomic_DNA"/>
</dbReference>
<evidence type="ECO:0000256" key="6">
    <source>
        <dbReference type="SAM" id="MobiDB-lite"/>
    </source>
</evidence>
<accession>A0A0L0SIW4</accession>
<dbReference type="VEuPathDB" id="FungiDB:AMAG_07527"/>
<feature type="transmembrane region" description="Helical" evidence="7">
    <location>
        <begin position="608"/>
        <end position="626"/>
    </location>
</feature>
<keyword evidence="7" id="KW-0472">Membrane</keyword>
<keyword evidence="4" id="KW-0547">Nucleotide-binding</keyword>
<dbReference type="InterPro" id="IPR000407">
    <property type="entry name" value="GDA1_CD39_NTPase"/>
</dbReference>
<keyword evidence="7" id="KW-0812">Transmembrane</keyword>
<dbReference type="Gene3D" id="3.30.420.40">
    <property type="match status" value="1"/>
</dbReference>
<reference evidence="9" key="2">
    <citation type="submission" date="2009-11" db="EMBL/GenBank/DDBJ databases">
        <title>The Genome Sequence of Allomyces macrogynus strain ATCC 38327.</title>
        <authorList>
            <consortium name="The Broad Institute Genome Sequencing Platform"/>
            <person name="Russ C."/>
            <person name="Cuomo C."/>
            <person name="Shea T."/>
            <person name="Young S.K."/>
            <person name="Zeng Q."/>
            <person name="Koehrsen M."/>
            <person name="Haas B."/>
            <person name="Borodovsky M."/>
            <person name="Guigo R."/>
            <person name="Alvarado L."/>
            <person name="Berlin A."/>
            <person name="Borenstein D."/>
            <person name="Chen Z."/>
            <person name="Engels R."/>
            <person name="Freedman E."/>
            <person name="Gellesch M."/>
            <person name="Goldberg J."/>
            <person name="Griggs A."/>
            <person name="Gujja S."/>
            <person name="Heiman D."/>
            <person name="Hepburn T."/>
            <person name="Howarth C."/>
            <person name="Jen D."/>
            <person name="Larson L."/>
            <person name="Lewis B."/>
            <person name="Mehta T."/>
            <person name="Park D."/>
            <person name="Pearson M."/>
            <person name="Roberts A."/>
            <person name="Saif S."/>
            <person name="Shenoy N."/>
            <person name="Sisk P."/>
            <person name="Stolte C."/>
            <person name="Sykes S."/>
            <person name="Walk T."/>
            <person name="White J."/>
            <person name="Yandava C."/>
            <person name="Burger G."/>
            <person name="Gray M.W."/>
            <person name="Holland P.W.H."/>
            <person name="King N."/>
            <person name="Lang F.B.F."/>
            <person name="Roger A.J."/>
            <person name="Ruiz-Trillo I."/>
            <person name="Lander E."/>
            <person name="Nusbaum C."/>
        </authorList>
    </citation>
    <scope>NUCLEOTIDE SEQUENCE [LARGE SCALE GENOMIC DNA]</scope>
    <source>
        <strain evidence="9">ATCC 38327</strain>
    </source>
</reference>
<dbReference type="PANTHER" id="PTHR11782:SF121">
    <property type="entry name" value="NUCLEOSIDE-DIPHOSPHATASE MIG-23"/>
    <property type="match status" value="1"/>
</dbReference>
<evidence type="ECO:0008006" key="10">
    <source>
        <dbReference type="Google" id="ProtNLM"/>
    </source>
</evidence>
<dbReference type="GO" id="GO:0016020">
    <property type="term" value="C:membrane"/>
    <property type="evidence" value="ECO:0007669"/>
    <property type="project" value="TreeGrafter"/>
</dbReference>
<dbReference type="GO" id="GO:0006256">
    <property type="term" value="P:UDP catabolic process"/>
    <property type="evidence" value="ECO:0007669"/>
    <property type="project" value="TreeGrafter"/>
</dbReference>
<dbReference type="OMA" id="TGSFTQC"/>
<dbReference type="GO" id="GO:0005794">
    <property type="term" value="C:Golgi apparatus"/>
    <property type="evidence" value="ECO:0007669"/>
    <property type="project" value="TreeGrafter"/>
</dbReference>
<feature type="compositionally biased region" description="Pro residues" evidence="6">
    <location>
        <begin position="1"/>
        <end position="10"/>
    </location>
</feature>
<dbReference type="Pfam" id="PF01150">
    <property type="entry name" value="GDA1_CD39"/>
    <property type="match status" value="1"/>
</dbReference>
<evidence type="ECO:0000256" key="7">
    <source>
        <dbReference type="SAM" id="Phobius"/>
    </source>
</evidence>
<dbReference type="GO" id="GO:0004382">
    <property type="term" value="F:GDP phosphatase activity"/>
    <property type="evidence" value="ECO:0007669"/>
    <property type="project" value="TreeGrafter"/>
</dbReference>
<keyword evidence="2 5" id="KW-0378">Hydrolase</keyword>
<proteinExistence type="inferred from homology"/>
<dbReference type="PANTHER" id="PTHR11782">
    <property type="entry name" value="ADENOSINE/GUANOSINE DIPHOSPHATASE"/>
    <property type="match status" value="1"/>
</dbReference>
<feature type="active site" description="Proton acceptor" evidence="3">
    <location>
        <position position="204"/>
    </location>
</feature>
<keyword evidence="4" id="KW-0067">ATP-binding</keyword>
<name>A0A0L0SIW4_ALLM3</name>
<evidence type="ECO:0000256" key="1">
    <source>
        <dbReference type="ARBA" id="ARBA00009283"/>
    </source>
</evidence>
<dbReference type="GO" id="GO:0017111">
    <property type="term" value="F:ribonucleoside triphosphate phosphatase activity"/>
    <property type="evidence" value="ECO:0007669"/>
    <property type="project" value="TreeGrafter"/>
</dbReference>
<evidence type="ECO:0000313" key="8">
    <source>
        <dbReference type="EMBL" id="KNE62295.1"/>
    </source>
</evidence>
<dbReference type="GO" id="GO:0005524">
    <property type="term" value="F:ATP binding"/>
    <property type="evidence" value="ECO:0007669"/>
    <property type="project" value="UniProtKB-KW"/>
</dbReference>
<dbReference type="GO" id="GO:0046036">
    <property type="term" value="P:CTP metabolic process"/>
    <property type="evidence" value="ECO:0007669"/>
    <property type="project" value="TreeGrafter"/>
</dbReference>
<reference evidence="8 9" key="1">
    <citation type="submission" date="2009-11" db="EMBL/GenBank/DDBJ databases">
        <title>Annotation of Allomyces macrogynus ATCC 38327.</title>
        <authorList>
            <consortium name="The Broad Institute Genome Sequencing Platform"/>
            <person name="Russ C."/>
            <person name="Cuomo C."/>
            <person name="Burger G."/>
            <person name="Gray M.W."/>
            <person name="Holland P.W.H."/>
            <person name="King N."/>
            <person name="Lang F.B.F."/>
            <person name="Roger A.J."/>
            <person name="Ruiz-Trillo I."/>
            <person name="Young S.K."/>
            <person name="Zeng Q."/>
            <person name="Gargeya S."/>
            <person name="Fitzgerald M."/>
            <person name="Haas B."/>
            <person name="Abouelleil A."/>
            <person name="Alvarado L."/>
            <person name="Arachchi H.M."/>
            <person name="Berlin A."/>
            <person name="Chapman S.B."/>
            <person name="Gearin G."/>
            <person name="Goldberg J."/>
            <person name="Griggs A."/>
            <person name="Gujja S."/>
            <person name="Hansen M."/>
            <person name="Heiman D."/>
            <person name="Howarth C."/>
            <person name="Larimer J."/>
            <person name="Lui A."/>
            <person name="MacDonald P.J.P."/>
            <person name="McCowen C."/>
            <person name="Montmayeur A."/>
            <person name="Murphy C."/>
            <person name="Neiman D."/>
            <person name="Pearson M."/>
            <person name="Priest M."/>
            <person name="Roberts A."/>
            <person name="Saif S."/>
            <person name="Shea T."/>
            <person name="Sisk P."/>
            <person name="Stolte C."/>
            <person name="Sykes S."/>
            <person name="Wortman J."/>
            <person name="Nusbaum C."/>
            <person name="Birren B."/>
        </authorList>
    </citation>
    <scope>NUCLEOTIDE SEQUENCE [LARGE SCALE GENOMIC DNA]</scope>
    <source>
        <strain evidence="8 9">ATCC 38327</strain>
    </source>
</reference>
<dbReference type="PROSITE" id="PS01238">
    <property type="entry name" value="GDA1_CD39_NTPASE"/>
    <property type="match status" value="1"/>
</dbReference>
<dbReference type="eggNOG" id="KOG1386">
    <property type="taxonomic scope" value="Eukaryota"/>
</dbReference>
<dbReference type="OrthoDB" id="6372431at2759"/>
<evidence type="ECO:0000256" key="3">
    <source>
        <dbReference type="PIRSR" id="PIRSR600407-1"/>
    </source>
</evidence>
<evidence type="ECO:0000256" key="4">
    <source>
        <dbReference type="PIRSR" id="PIRSR600407-2"/>
    </source>
</evidence>
<evidence type="ECO:0000256" key="2">
    <source>
        <dbReference type="ARBA" id="ARBA00022801"/>
    </source>
</evidence>
<feature type="binding site" evidence="4">
    <location>
        <begin position="234"/>
        <end position="238"/>
    </location>
    <ligand>
        <name>ATP</name>
        <dbReference type="ChEBI" id="CHEBI:30616"/>
    </ligand>
</feature>